<organism evidence="1 2">
    <name type="scientific">Pseudocercospora fijiensis (strain CIRAD86)</name>
    <name type="common">Black leaf streak disease fungus</name>
    <name type="synonym">Mycosphaerella fijiensis</name>
    <dbReference type="NCBI Taxonomy" id="383855"/>
    <lineage>
        <taxon>Eukaryota</taxon>
        <taxon>Fungi</taxon>
        <taxon>Dikarya</taxon>
        <taxon>Ascomycota</taxon>
        <taxon>Pezizomycotina</taxon>
        <taxon>Dothideomycetes</taxon>
        <taxon>Dothideomycetidae</taxon>
        <taxon>Mycosphaerellales</taxon>
        <taxon>Mycosphaerellaceae</taxon>
        <taxon>Pseudocercospora</taxon>
    </lineage>
</organism>
<evidence type="ECO:0000313" key="2">
    <source>
        <dbReference type="Proteomes" id="UP000016932"/>
    </source>
</evidence>
<name>M2ZPF0_PSEFD</name>
<keyword evidence="2" id="KW-1185">Reference proteome</keyword>
<dbReference type="HOGENOM" id="CLU_963545_0_0_1"/>
<dbReference type="EMBL" id="KB446560">
    <property type="protein sequence ID" value="EME80974.1"/>
    <property type="molecule type" value="Genomic_DNA"/>
</dbReference>
<sequence>MSLEHSPDLLGMFLYTLHPCCLASSSLSDSRRLATQRKSRPCNEHNSWPFARFTHTSPALKGHERMDTNPAATPSLLALAAEIRYQIWEYSIPSRTSVSILKQAYTKQIPQLIIASEPDLARVCKALRHEILSAYYSSNEFVVRRITFGPSDSKYLQTYERYLHTYEQYLRALKRWRAYLYTQPAARQLKSVNLGMFLTIRDGCGGSYDEAFDFIVAKALDGRLSCRLTNLREDFCVCHLRSEGNGIDLEDGRCLVDAMILACKRLYSALGRVECGSCSGQKLVQIEEM</sequence>
<dbReference type="GeneID" id="19337486"/>
<dbReference type="eggNOG" id="ENOG502QYP0">
    <property type="taxonomic scope" value="Eukaryota"/>
</dbReference>
<reference evidence="1 2" key="1">
    <citation type="journal article" date="2012" name="PLoS Pathog.">
        <title>Diverse lifestyles and strategies of plant pathogenesis encoded in the genomes of eighteen Dothideomycetes fungi.</title>
        <authorList>
            <person name="Ohm R.A."/>
            <person name="Feau N."/>
            <person name="Henrissat B."/>
            <person name="Schoch C.L."/>
            <person name="Horwitz B.A."/>
            <person name="Barry K.W."/>
            <person name="Condon B.J."/>
            <person name="Copeland A.C."/>
            <person name="Dhillon B."/>
            <person name="Glaser F."/>
            <person name="Hesse C.N."/>
            <person name="Kosti I."/>
            <person name="LaButti K."/>
            <person name="Lindquist E.A."/>
            <person name="Lucas S."/>
            <person name="Salamov A.A."/>
            <person name="Bradshaw R.E."/>
            <person name="Ciuffetti L."/>
            <person name="Hamelin R.C."/>
            <person name="Kema G.H.J."/>
            <person name="Lawrence C."/>
            <person name="Scott J.A."/>
            <person name="Spatafora J.W."/>
            <person name="Turgeon B.G."/>
            <person name="de Wit P.J.G.M."/>
            <person name="Zhong S."/>
            <person name="Goodwin S.B."/>
            <person name="Grigoriev I.V."/>
        </authorList>
    </citation>
    <scope>NUCLEOTIDE SEQUENCE [LARGE SCALE GENOMIC DNA]</scope>
    <source>
        <strain evidence="1 2">CIRAD86</strain>
    </source>
</reference>
<dbReference type="Proteomes" id="UP000016932">
    <property type="component" value="Unassembled WGS sequence"/>
</dbReference>
<gene>
    <name evidence="1" type="ORF">MYCFIDRAFT_211718</name>
</gene>
<evidence type="ECO:0000313" key="1">
    <source>
        <dbReference type="EMBL" id="EME80974.1"/>
    </source>
</evidence>
<dbReference type="KEGG" id="pfj:MYCFIDRAFT_211718"/>
<dbReference type="RefSeq" id="XP_007928305.1">
    <property type="nucleotide sequence ID" value="XM_007930114.1"/>
</dbReference>
<accession>M2ZPF0</accession>
<dbReference type="AlphaFoldDB" id="M2ZPF0"/>
<dbReference type="OrthoDB" id="62952at2759"/>
<protein>
    <submittedName>
        <fullName evidence="1">Uncharacterized protein</fullName>
    </submittedName>
</protein>
<dbReference type="VEuPathDB" id="FungiDB:MYCFIDRAFT_211718"/>
<proteinExistence type="predicted"/>